<dbReference type="InterPro" id="IPR011051">
    <property type="entry name" value="RmlC_Cupin_sf"/>
</dbReference>
<dbReference type="InterPro" id="IPR014710">
    <property type="entry name" value="RmlC-like_jellyroll"/>
</dbReference>
<proteinExistence type="predicted"/>
<evidence type="ECO:0000259" key="1">
    <source>
        <dbReference type="Pfam" id="PF07883"/>
    </source>
</evidence>
<accession>A0ABP6T4Y4</accession>
<evidence type="ECO:0000313" key="2">
    <source>
        <dbReference type="EMBL" id="GAA3391822.1"/>
    </source>
</evidence>
<dbReference type="Pfam" id="PF07883">
    <property type="entry name" value="Cupin_2"/>
    <property type="match status" value="1"/>
</dbReference>
<evidence type="ECO:0000313" key="3">
    <source>
        <dbReference type="Proteomes" id="UP001501676"/>
    </source>
</evidence>
<dbReference type="RefSeq" id="WP_345730750.1">
    <property type="nucleotide sequence ID" value="NZ_BAAAYN010000035.1"/>
</dbReference>
<dbReference type="EMBL" id="BAAAYN010000035">
    <property type="protein sequence ID" value="GAA3391822.1"/>
    <property type="molecule type" value="Genomic_DNA"/>
</dbReference>
<dbReference type="PANTHER" id="PTHR40112">
    <property type="entry name" value="H2HPP ISOMERASE"/>
    <property type="match status" value="1"/>
</dbReference>
<feature type="domain" description="Cupin type-2" evidence="1">
    <location>
        <begin position="48"/>
        <end position="107"/>
    </location>
</feature>
<gene>
    <name evidence="2" type="ORF">GCM10020369_51150</name>
</gene>
<sequence length="135" mass="15013">MKLSEALYRTVVNWDDVPEDVIRPGVRRRVYSTDEVMLCWHSLSVGMDLRPHSHADFDQLAMILAGEADYYVDGVPHRMTAGSMLLVPAGAEHYIQPLTEPCINLDVFAPPRADYADIARKLTDEDNSAGPRGAS</sequence>
<organism evidence="2 3">
    <name type="scientific">Cryptosporangium minutisporangium</name>
    <dbReference type="NCBI Taxonomy" id="113569"/>
    <lineage>
        <taxon>Bacteria</taxon>
        <taxon>Bacillati</taxon>
        <taxon>Actinomycetota</taxon>
        <taxon>Actinomycetes</taxon>
        <taxon>Cryptosporangiales</taxon>
        <taxon>Cryptosporangiaceae</taxon>
        <taxon>Cryptosporangium</taxon>
    </lineage>
</organism>
<protein>
    <recommendedName>
        <fullName evidence="1">Cupin type-2 domain-containing protein</fullName>
    </recommendedName>
</protein>
<dbReference type="InterPro" id="IPR052535">
    <property type="entry name" value="Bacilysin_H2HPP_isomerase"/>
</dbReference>
<keyword evidence="3" id="KW-1185">Reference proteome</keyword>
<dbReference type="Proteomes" id="UP001501676">
    <property type="component" value="Unassembled WGS sequence"/>
</dbReference>
<reference evidence="3" key="1">
    <citation type="journal article" date="2019" name="Int. J. Syst. Evol. Microbiol.">
        <title>The Global Catalogue of Microorganisms (GCM) 10K type strain sequencing project: providing services to taxonomists for standard genome sequencing and annotation.</title>
        <authorList>
            <consortium name="The Broad Institute Genomics Platform"/>
            <consortium name="The Broad Institute Genome Sequencing Center for Infectious Disease"/>
            <person name="Wu L."/>
            <person name="Ma J."/>
        </authorList>
    </citation>
    <scope>NUCLEOTIDE SEQUENCE [LARGE SCALE GENOMIC DNA]</scope>
    <source>
        <strain evidence="3">JCM 9458</strain>
    </source>
</reference>
<comment type="caution">
    <text evidence="2">The sequence shown here is derived from an EMBL/GenBank/DDBJ whole genome shotgun (WGS) entry which is preliminary data.</text>
</comment>
<name>A0ABP6T4Y4_9ACTN</name>
<dbReference type="InterPro" id="IPR013096">
    <property type="entry name" value="Cupin_2"/>
</dbReference>
<dbReference type="PANTHER" id="PTHR40112:SF1">
    <property type="entry name" value="H2HPP ISOMERASE"/>
    <property type="match status" value="1"/>
</dbReference>
<dbReference type="Gene3D" id="2.60.120.10">
    <property type="entry name" value="Jelly Rolls"/>
    <property type="match status" value="1"/>
</dbReference>
<dbReference type="SUPFAM" id="SSF51182">
    <property type="entry name" value="RmlC-like cupins"/>
    <property type="match status" value="1"/>
</dbReference>